<evidence type="ECO:0000256" key="1">
    <source>
        <dbReference type="SAM" id="MobiDB-lite"/>
    </source>
</evidence>
<organism evidence="3 4">
    <name type="scientific">Obba rivulosa</name>
    <dbReference type="NCBI Taxonomy" id="1052685"/>
    <lineage>
        <taxon>Eukaryota</taxon>
        <taxon>Fungi</taxon>
        <taxon>Dikarya</taxon>
        <taxon>Basidiomycota</taxon>
        <taxon>Agaricomycotina</taxon>
        <taxon>Agaricomycetes</taxon>
        <taxon>Polyporales</taxon>
        <taxon>Gelatoporiaceae</taxon>
        <taxon>Obba</taxon>
    </lineage>
</organism>
<dbReference type="CDD" id="cd00882">
    <property type="entry name" value="Ras_like_GTPase"/>
    <property type="match status" value="1"/>
</dbReference>
<dbReference type="OrthoDB" id="8954335at2759"/>
<feature type="compositionally biased region" description="Basic and acidic residues" evidence="1">
    <location>
        <begin position="249"/>
        <end position="269"/>
    </location>
</feature>
<protein>
    <recommendedName>
        <fullName evidence="2">G domain-containing protein</fullName>
    </recommendedName>
</protein>
<name>A0A8E2AZW4_9APHY</name>
<dbReference type="Gene3D" id="3.40.50.300">
    <property type="entry name" value="P-loop containing nucleotide triphosphate hydrolases"/>
    <property type="match status" value="1"/>
</dbReference>
<evidence type="ECO:0000259" key="2">
    <source>
        <dbReference type="Pfam" id="PF01926"/>
    </source>
</evidence>
<dbReference type="InterPro" id="IPR027417">
    <property type="entry name" value="P-loop_NTPase"/>
</dbReference>
<dbReference type="SUPFAM" id="SSF52540">
    <property type="entry name" value="P-loop containing nucleoside triphosphate hydrolases"/>
    <property type="match status" value="1"/>
</dbReference>
<reference evidence="3 4" key="1">
    <citation type="submission" date="2016-07" db="EMBL/GenBank/DDBJ databases">
        <title>Draft genome of the white-rot fungus Obba rivulosa 3A-2.</title>
        <authorList>
            <consortium name="DOE Joint Genome Institute"/>
            <person name="Miettinen O."/>
            <person name="Riley R."/>
            <person name="Acob R."/>
            <person name="Barry K."/>
            <person name="Cullen D."/>
            <person name="De Vries R."/>
            <person name="Hainaut M."/>
            <person name="Hatakka A."/>
            <person name="Henrissat B."/>
            <person name="Hilden K."/>
            <person name="Kuo R."/>
            <person name="Labutti K."/>
            <person name="Lipzen A."/>
            <person name="Makela M.R."/>
            <person name="Sandor L."/>
            <person name="Spatafora J.W."/>
            <person name="Grigoriev I.V."/>
            <person name="Hibbett D.S."/>
        </authorList>
    </citation>
    <scope>NUCLEOTIDE SEQUENCE [LARGE SCALE GENOMIC DNA]</scope>
    <source>
        <strain evidence="3 4">3A-2</strain>
    </source>
</reference>
<evidence type="ECO:0000313" key="4">
    <source>
        <dbReference type="Proteomes" id="UP000250043"/>
    </source>
</evidence>
<dbReference type="InterPro" id="IPR006073">
    <property type="entry name" value="GTP-bd"/>
</dbReference>
<dbReference type="Pfam" id="PF01926">
    <property type="entry name" value="MMR_HSR1"/>
    <property type="match status" value="1"/>
</dbReference>
<feature type="region of interest" description="Disordered" evidence="1">
    <location>
        <begin position="247"/>
        <end position="269"/>
    </location>
</feature>
<dbReference type="Proteomes" id="UP000250043">
    <property type="component" value="Unassembled WGS sequence"/>
</dbReference>
<dbReference type="AlphaFoldDB" id="A0A8E2AZW4"/>
<evidence type="ECO:0000313" key="3">
    <source>
        <dbReference type="EMBL" id="OCH88560.1"/>
    </source>
</evidence>
<proteinExistence type="predicted"/>
<sequence length="307" mass="34168">MQKIKQPVKIIVMGPTGAGKTSFINLAGGAQLQTSAGLESCTGKIQVAPPFSLDGYSVSLVDTPGFDDTTKSDAQILSIVSEYILSEYDKGNRFSGVIFLHRISDNRVGGTALRNFRFFCQLCGKDALPNGAIVTNMWGEVSEEVGRAREEELVQKDVFFKPALDAGAKMFRHDNTVEGAHAILRQLVANRPRTLLLQKEIIEENKHISETAAGIALLGELALAEQKFREQMRELLKEIDEAIAQNEEEERRELEENRRRLEAQEEQAKADQRMILEAPGRKARGLKKLRNWIVSWIANGGCMSRSP</sequence>
<dbReference type="GO" id="GO:0005525">
    <property type="term" value="F:GTP binding"/>
    <property type="evidence" value="ECO:0007669"/>
    <property type="project" value="InterPro"/>
</dbReference>
<keyword evidence="4" id="KW-1185">Reference proteome</keyword>
<accession>A0A8E2AZW4</accession>
<feature type="domain" description="G" evidence="2">
    <location>
        <begin position="9"/>
        <end position="69"/>
    </location>
</feature>
<gene>
    <name evidence="3" type="ORF">OBBRIDRAFT_820126</name>
</gene>
<dbReference type="EMBL" id="KV722449">
    <property type="protein sequence ID" value="OCH88560.1"/>
    <property type="molecule type" value="Genomic_DNA"/>
</dbReference>